<dbReference type="RefSeq" id="WP_378799601.1">
    <property type="nucleotide sequence ID" value="NZ_JBHUER010000008.1"/>
</dbReference>
<accession>A0ABW4K8S0</accession>
<keyword evidence="1" id="KW-1133">Transmembrane helix</keyword>
<keyword evidence="3" id="KW-1185">Reference proteome</keyword>
<proteinExistence type="predicted"/>
<comment type="caution">
    <text evidence="2">The sequence shown here is derived from an EMBL/GenBank/DDBJ whole genome shotgun (WGS) entry which is preliminary data.</text>
</comment>
<protein>
    <submittedName>
        <fullName evidence="2">Uncharacterized protein</fullName>
    </submittedName>
</protein>
<sequence>MATWGMAMAIDKLTELYANSAYRRRAAPDVLGEARSIAATVVLMAGAVLNLAAPFAIVWIVVEAVGFR</sequence>
<dbReference type="Proteomes" id="UP001597308">
    <property type="component" value="Unassembled WGS sequence"/>
</dbReference>
<keyword evidence="1" id="KW-0472">Membrane</keyword>
<gene>
    <name evidence="2" type="ORF">ACFSCV_10810</name>
</gene>
<keyword evidence="1" id="KW-0812">Transmembrane</keyword>
<dbReference type="EMBL" id="JBHUER010000008">
    <property type="protein sequence ID" value="MFD1703493.1"/>
    <property type="molecule type" value="Genomic_DNA"/>
</dbReference>
<organism evidence="2 3">
    <name type="scientific">Methylopila henanensis</name>
    <dbReference type="NCBI Taxonomy" id="873516"/>
    <lineage>
        <taxon>Bacteria</taxon>
        <taxon>Pseudomonadati</taxon>
        <taxon>Pseudomonadota</taxon>
        <taxon>Alphaproteobacteria</taxon>
        <taxon>Hyphomicrobiales</taxon>
        <taxon>Methylopilaceae</taxon>
        <taxon>Methylopila</taxon>
    </lineage>
</organism>
<evidence type="ECO:0000313" key="3">
    <source>
        <dbReference type="Proteomes" id="UP001597308"/>
    </source>
</evidence>
<reference evidence="3" key="1">
    <citation type="journal article" date="2019" name="Int. J. Syst. Evol. Microbiol.">
        <title>The Global Catalogue of Microorganisms (GCM) 10K type strain sequencing project: providing services to taxonomists for standard genome sequencing and annotation.</title>
        <authorList>
            <consortium name="The Broad Institute Genomics Platform"/>
            <consortium name="The Broad Institute Genome Sequencing Center for Infectious Disease"/>
            <person name="Wu L."/>
            <person name="Ma J."/>
        </authorList>
    </citation>
    <scope>NUCLEOTIDE SEQUENCE [LARGE SCALE GENOMIC DNA]</scope>
    <source>
        <strain evidence="3">KCTC 23707</strain>
    </source>
</reference>
<evidence type="ECO:0000256" key="1">
    <source>
        <dbReference type="SAM" id="Phobius"/>
    </source>
</evidence>
<feature type="transmembrane region" description="Helical" evidence="1">
    <location>
        <begin position="37"/>
        <end position="62"/>
    </location>
</feature>
<evidence type="ECO:0000313" key="2">
    <source>
        <dbReference type="EMBL" id="MFD1703493.1"/>
    </source>
</evidence>
<name>A0ABW4K8S0_9HYPH</name>